<dbReference type="OrthoDB" id="432010at2759"/>
<dbReference type="GO" id="GO:0005829">
    <property type="term" value="C:cytosol"/>
    <property type="evidence" value="ECO:0007669"/>
    <property type="project" value="TreeGrafter"/>
</dbReference>
<organism evidence="5 6">
    <name type="scientific">Exophiala mesophila</name>
    <name type="common">Black yeast-like fungus</name>
    <dbReference type="NCBI Taxonomy" id="212818"/>
    <lineage>
        <taxon>Eukaryota</taxon>
        <taxon>Fungi</taxon>
        <taxon>Dikarya</taxon>
        <taxon>Ascomycota</taxon>
        <taxon>Pezizomycotina</taxon>
        <taxon>Eurotiomycetes</taxon>
        <taxon>Chaetothyriomycetidae</taxon>
        <taxon>Chaetothyriales</taxon>
        <taxon>Herpotrichiellaceae</taxon>
        <taxon>Exophiala</taxon>
    </lineage>
</organism>
<proteinExistence type="inferred from homology"/>
<dbReference type="PANTHER" id="PTHR21240">
    <property type="entry name" value="2-AMINO-3-CARBOXYLMUCONATE-6-SEMIALDEHYDE DECARBOXYLASE"/>
    <property type="match status" value="1"/>
</dbReference>
<keyword evidence="2 3" id="KW-0456">Lyase</keyword>
<dbReference type="Proteomes" id="UP000288859">
    <property type="component" value="Unassembled WGS sequence"/>
</dbReference>
<evidence type="ECO:0000259" key="4">
    <source>
        <dbReference type="Pfam" id="PF04909"/>
    </source>
</evidence>
<evidence type="ECO:0000256" key="2">
    <source>
        <dbReference type="ARBA" id="ARBA00023239"/>
    </source>
</evidence>
<dbReference type="InterPro" id="IPR032466">
    <property type="entry name" value="Metal_Hydrolase"/>
</dbReference>
<evidence type="ECO:0000313" key="6">
    <source>
        <dbReference type="Proteomes" id="UP000288859"/>
    </source>
</evidence>
<evidence type="ECO:0000313" key="5">
    <source>
        <dbReference type="EMBL" id="RVX74257.1"/>
    </source>
</evidence>
<comment type="caution">
    <text evidence="5">The sequence shown here is derived from an EMBL/GenBank/DDBJ whole genome shotgun (WGS) entry which is preliminary data.</text>
</comment>
<keyword evidence="1 3" id="KW-0210">Decarboxylase</keyword>
<gene>
    <name evidence="5" type="ORF">B0A52_02089</name>
</gene>
<accession>A0A438NEU1</accession>
<dbReference type="VEuPathDB" id="FungiDB:PV10_00290"/>
<dbReference type="GO" id="GO:0019748">
    <property type="term" value="P:secondary metabolic process"/>
    <property type="evidence" value="ECO:0007669"/>
    <property type="project" value="TreeGrafter"/>
</dbReference>
<dbReference type="Gene3D" id="3.20.20.140">
    <property type="entry name" value="Metal-dependent hydrolases"/>
    <property type="match status" value="1"/>
</dbReference>
<evidence type="ECO:0000256" key="1">
    <source>
        <dbReference type="ARBA" id="ARBA00022793"/>
    </source>
</evidence>
<dbReference type="Pfam" id="PF04909">
    <property type="entry name" value="Amidohydro_2"/>
    <property type="match status" value="1"/>
</dbReference>
<sequence length="343" mass="38632">MTPPLITLEEHYYSKAIFDSFDNSMKAGIVKWPGATERLFDAGSLRLKEMDSGRVSLQVISHCAAENPSPDACRAGNDELAAEISKSDENKKRFAGFAVLPMTHPKDAAAELERTVKEHGFVGALIDNKITVGANFYDGEEYRVFWKKAEELDVPIYLHPSWPSDELLRQTYTGNYPPRSATVIGGAMWGWHSDVGVHVLRLHAAGLFDDFPKLKIVLGHFGEMMPYMLQRICDQEFIMGRRQRPFQKVWDENIWITTSACWSLDPMRCILGNTKIDHILYSIDYPFTSNEQGLKWITELEQSGLVTPEQLDLIAYKNAEALLGVKAPTREEDSGVNGYSGTH</sequence>
<dbReference type="InterPro" id="IPR032465">
    <property type="entry name" value="ACMSD"/>
</dbReference>
<protein>
    <recommendedName>
        <fullName evidence="4">Amidohydrolase-related domain-containing protein</fullName>
    </recommendedName>
</protein>
<dbReference type="PANTHER" id="PTHR21240:SF30">
    <property type="entry name" value="AMIDOHYDROLASE-RELATED DOMAIN-CONTAINING PROTEIN-RELATED"/>
    <property type="match status" value="1"/>
</dbReference>
<dbReference type="AlphaFoldDB" id="A0A438NEU1"/>
<evidence type="ECO:0000256" key="3">
    <source>
        <dbReference type="RuleBase" id="RU366045"/>
    </source>
</evidence>
<dbReference type="InterPro" id="IPR006680">
    <property type="entry name" value="Amidohydro-rel"/>
</dbReference>
<dbReference type="GO" id="GO:0016831">
    <property type="term" value="F:carboxy-lyase activity"/>
    <property type="evidence" value="ECO:0007669"/>
    <property type="project" value="UniProtKB-KW"/>
</dbReference>
<dbReference type="GO" id="GO:0016787">
    <property type="term" value="F:hydrolase activity"/>
    <property type="evidence" value="ECO:0007669"/>
    <property type="project" value="InterPro"/>
</dbReference>
<name>A0A438NEU1_EXOME</name>
<reference evidence="5 6" key="1">
    <citation type="submission" date="2017-03" db="EMBL/GenBank/DDBJ databases">
        <title>Genomes of endolithic fungi from Antarctica.</title>
        <authorList>
            <person name="Coleine C."/>
            <person name="Masonjones S."/>
            <person name="Stajich J.E."/>
        </authorList>
    </citation>
    <scope>NUCLEOTIDE SEQUENCE [LARGE SCALE GENOMIC DNA]</scope>
    <source>
        <strain evidence="5 6">CCFEE 6314</strain>
    </source>
</reference>
<dbReference type="SUPFAM" id="SSF51556">
    <property type="entry name" value="Metallo-dependent hydrolases"/>
    <property type="match status" value="1"/>
</dbReference>
<feature type="domain" description="Amidohydrolase-related" evidence="4">
    <location>
        <begin position="71"/>
        <end position="324"/>
    </location>
</feature>
<dbReference type="EMBL" id="NAJM01000005">
    <property type="protein sequence ID" value="RVX74257.1"/>
    <property type="molecule type" value="Genomic_DNA"/>
</dbReference>
<comment type="similarity">
    <text evidence="3">Belongs to the metallo-dependent hydrolases superfamily.</text>
</comment>